<dbReference type="RefSeq" id="WP_072885607.1">
    <property type="nucleotide sequence ID" value="NZ_FQVO01000012.1"/>
</dbReference>
<protein>
    <submittedName>
        <fullName evidence="2">GLPGLI family protein</fullName>
    </submittedName>
</protein>
<sequence length="251" mass="29542">MKQIIFFSFLLLLMNFVKAQNLKVEYDRIIKEDLNGSLPAESSDVFKNKVIEELKKPTKEILYVLDGNTFYKSIPRTSITHEEESKKVDEHTTIRPKTEYKDIQTKIYHIKGDKGFYQYFSFHGDEYYYNYIPKFSKIEYKDDTEYIEKYKCKLAELTSDSGVLTKVWYTEDIPVSAGPYAYGNLPGLVLKIESPEYIVYATKVSNEAKKEDFENLNPKIKVLNEEEFFKKMGEFIEESKKVKKTENNIHL</sequence>
<organism evidence="2 3">
    <name type="scientific">Chryseobacterium takakiae</name>
    <dbReference type="NCBI Taxonomy" id="1302685"/>
    <lineage>
        <taxon>Bacteria</taxon>
        <taxon>Pseudomonadati</taxon>
        <taxon>Bacteroidota</taxon>
        <taxon>Flavobacteriia</taxon>
        <taxon>Flavobacteriales</taxon>
        <taxon>Weeksellaceae</taxon>
        <taxon>Chryseobacterium group</taxon>
        <taxon>Chryseobacterium</taxon>
    </lineage>
</organism>
<dbReference type="NCBIfam" id="TIGR01200">
    <property type="entry name" value="GLPGLI"/>
    <property type="match status" value="1"/>
</dbReference>
<reference evidence="3" key="1">
    <citation type="submission" date="2016-11" db="EMBL/GenBank/DDBJ databases">
        <authorList>
            <person name="Varghese N."/>
            <person name="Submissions S."/>
        </authorList>
    </citation>
    <scope>NUCLEOTIDE SEQUENCE [LARGE SCALE GENOMIC DNA]</scope>
    <source>
        <strain evidence="3">DSM 26898</strain>
    </source>
</reference>
<dbReference type="Proteomes" id="UP000184236">
    <property type="component" value="Unassembled WGS sequence"/>
</dbReference>
<evidence type="ECO:0000256" key="1">
    <source>
        <dbReference type="SAM" id="SignalP"/>
    </source>
</evidence>
<keyword evidence="3" id="KW-1185">Reference proteome</keyword>
<feature type="chain" id="PRO_5012228883" evidence="1">
    <location>
        <begin position="20"/>
        <end position="251"/>
    </location>
</feature>
<evidence type="ECO:0000313" key="3">
    <source>
        <dbReference type="Proteomes" id="UP000184236"/>
    </source>
</evidence>
<accession>A0A1M5A854</accession>
<keyword evidence="1" id="KW-0732">Signal</keyword>
<dbReference type="EMBL" id="FQVO01000012">
    <property type="protein sequence ID" value="SHF26511.1"/>
    <property type="molecule type" value="Genomic_DNA"/>
</dbReference>
<name>A0A1M5A854_9FLAO</name>
<feature type="signal peptide" evidence="1">
    <location>
        <begin position="1"/>
        <end position="19"/>
    </location>
</feature>
<dbReference type="Pfam" id="PF22252">
    <property type="entry name" value="PNGase_F-II_N"/>
    <property type="match status" value="1"/>
</dbReference>
<dbReference type="STRING" id="1302685.SAMN05444408_11256"/>
<dbReference type="AlphaFoldDB" id="A0A1M5A854"/>
<proteinExistence type="predicted"/>
<dbReference type="InterPro" id="IPR005901">
    <property type="entry name" value="GLPGLI"/>
</dbReference>
<evidence type="ECO:0000313" key="2">
    <source>
        <dbReference type="EMBL" id="SHF26511.1"/>
    </source>
</evidence>
<dbReference type="OrthoDB" id="1256136at2"/>
<gene>
    <name evidence="2" type="ORF">SAMN05444408_11256</name>
</gene>